<dbReference type="InterPro" id="IPR011990">
    <property type="entry name" value="TPR-like_helical_dom_sf"/>
</dbReference>
<evidence type="ECO:0000256" key="6">
    <source>
        <dbReference type="PROSITE-ProRule" id="PRU00708"/>
    </source>
</evidence>
<dbReference type="InterPro" id="IPR018866">
    <property type="entry name" value="Znf-4CXXC_R1"/>
</dbReference>
<dbReference type="GO" id="GO:0009451">
    <property type="term" value="P:RNA modification"/>
    <property type="evidence" value="ECO:0007669"/>
    <property type="project" value="InterPro"/>
</dbReference>
<dbReference type="Gene3D" id="1.25.40.10">
    <property type="entry name" value="Tetratricopeptide repeat domain"/>
    <property type="match status" value="1"/>
</dbReference>
<reference evidence="8 9" key="1">
    <citation type="submission" date="2020-10" db="EMBL/GenBank/DDBJ databases">
        <title>The Coptis chinensis genome and diversification of protoberbering-type alkaloids.</title>
        <authorList>
            <person name="Wang B."/>
            <person name="Shu S."/>
            <person name="Song C."/>
            <person name="Liu Y."/>
        </authorList>
    </citation>
    <scope>NUCLEOTIDE SEQUENCE [LARGE SCALE GENOMIC DNA]</scope>
    <source>
        <strain evidence="8">HL-2020</strain>
        <tissue evidence="8">Leaf</tissue>
    </source>
</reference>
<feature type="repeat" description="PPR" evidence="6">
    <location>
        <begin position="2"/>
        <end position="36"/>
    </location>
</feature>
<evidence type="ECO:0000256" key="4">
    <source>
        <dbReference type="ARBA" id="ARBA00023163"/>
    </source>
</evidence>
<dbReference type="Pfam" id="PF10497">
    <property type="entry name" value="zf-4CXXC_R1"/>
    <property type="match status" value="1"/>
</dbReference>
<protein>
    <recommendedName>
        <fullName evidence="7">Zinc-finger domain-containing protein</fullName>
    </recommendedName>
</protein>
<keyword evidence="9" id="KW-1185">Reference proteome</keyword>
<dbReference type="Proteomes" id="UP000631114">
    <property type="component" value="Unassembled WGS sequence"/>
</dbReference>
<dbReference type="PANTHER" id="PTHR47926">
    <property type="entry name" value="PENTATRICOPEPTIDE REPEAT-CONTAINING PROTEIN"/>
    <property type="match status" value="1"/>
</dbReference>
<dbReference type="PANTHER" id="PTHR47926:SF347">
    <property type="entry name" value="PENTATRICOPEPTIDE REPEAT-CONTAINING PROTEIN"/>
    <property type="match status" value="1"/>
</dbReference>
<dbReference type="PROSITE" id="PS51375">
    <property type="entry name" value="PPR"/>
    <property type="match status" value="1"/>
</dbReference>
<comment type="subcellular location">
    <subcellularLocation>
        <location evidence="1">Nucleus</location>
    </subcellularLocation>
</comment>
<dbReference type="EMBL" id="JADFTS010000005">
    <property type="protein sequence ID" value="KAF9606580.1"/>
    <property type="molecule type" value="Genomic_DNA"/>
</dbReference>
<proteinExistence type="predicted"/>
<dbReference type="NCBIfam" id="TIGR00756">
    <property type="entry name" value="PPR"/>
    <property type="match status" value="1"/>
</dbReference>
<name>A0A835LT49_9MAGN</name>
<evidence type="ECO:0000256" key="3">
    <source>
        <dbReference type="ARBA" id="ARBA00023015"/>
    </source>
</evidence>
<dbReference type="GO" id="GO:0003723">
    <property type="term" value="F:RNA binding"/>
    <property type="evidence" value="ECO:0007669"/>
    <property type="project" value="InterPro"/>
</dbReference>
<dbReference type="AlphaFoldDB" id="A0A835LT49"/>
<keyword evidence="4" id="KW-0804">Transcription</keyword>
<organism evidence="8 9">
    <name type="scientific">Coptis chinensis</name>
    <dbReference type="NCBI Taxonomy" id="261450"/>
    <lineage>
        <taxon>Eukaryota</taxon>
        <taxon>Viridiplantae</taxon>
        <taxon>Streptophyta</taxon>
        <taxon>Embryophyta</taxon>
        <taxon>Tracheophyta</taxon>
        <taxon>Spermatophyta</taxon>
        <taxon>Magnoliopsida</taxon>
        <taxon>Ranunculales</taxon>
        <taxon>Ranunculaceae</taxon>
        <taxon>Coptidoideae</taxon>
        <taxon>Coptis</taxon>
    </lineage>
</organism>
<keyword evidence="2" id="KW-0677">Repeat</keyword>
<evidence type="ECO:0000256" key="5">
    <source>
        <dbReference type="ARBA" id="ARBA00023242"/>
    </source>
</evidence>
<dbReference type="Pfam" id="PF13041">
    <property type="entry name" value="PPR_2"/>
    <property type="match status" value="1"/>
</dbReference>
<keyword evidence="3" id="KW-0805">Transcription regulation</keyword>
<evidence type="ECO:0000313" key="8">
    <source>
        <dbReference type="EMBL" id="KAF9606580.1"/>
    </source>
</evidence>
<feature type="domain" description="Zinc-finger" evidence="7">
    <location>
        <begin position="199"/>
        <end position="285"/>
    </location>
</feature>
<dbReference type="OrthoDB" id="185373at2759"/>
<sequence>MNVMSYNILIGGFVQNGDLDSARILFDEMPERNLATWNAMVGGLIQFEFNEEGMCLFGKMHGMGLFPDKFTLGSVLRGCVGSKEVKLGQQIHGYVMKSGIDFDLVVGSSLAHMYMKCGNMSDGEKVFEGMPVHNVIACNTIIAGRAQNGCSRELWIAFNLMKLVAGVRSTRFKNLFEGTYSIGRCHKEKPTIKEDYGDSTMCHQCQRNDKGPVVRCTKCKTKRYCHSCLKWYPHLSHTEVVESCLVCRGNCNCKQCLRTHGNYKEKHKSERKLNKDGEHNYSKYLVHLLLPVLKQIDQEQVMEKEVEAKIQGW</sequence>
<gene>
    <name evidence="8" type="ORF">IFM89_026842</name>
</gene>
<comment type="caution">
    <text evidence="8">The sequence shown here is derived from an EMBL/GenBank/DDBJ whole genome shotgun (WGS) entry which is preliminary data.</text>
</comment>
<dbReference type="InterPro" id="IPR002885">
    <property type="entry name" value="PPR_rpt"/>
</dbReference>
<evidence type="ECO:0000256" key="2">
    <source>
        <dbReference type="ARBA" id="ARBA00022737"/>
    </source>
</evidence>
<keyword evidence="5" id="KW-0539">Nucleus</keyword>
<dbReference type="Pfam" id="PF01535">
    <property type="entry name" value="PPR"/>
    <property type="match status" value="2"/>
</dbReference>
<accession>A0A835LT49</accession>
<dbReference type="InterPro" id="IPR046960">
    <property type="entry name" value="PPR_At4g14850-like_plant"/>
</dbReference>
<evidence type="ECO:0000256" key="1">
    <source>
        <dbReference type="ARBA" id="ARBA00004123"/>
    </source>
</evidence>
<evidence type="ECO:0000313" key="9">
    <source>
        <dbReference type="Proteomes" id="UP000631114"/>
    </source>
</evidence>
<evidence type="ECO:0000259" key="7">
    <source>
        <dbReference type="Pfam" id="PF10497"/>
    </source>
</evidence>
<dbReference type="GO" id="GO:0005634">
    <property type="term" value="C:nucleus"/>
    <property type="evidence" value="ECO:0007669"/>
    <property type="project" value="UniProtKB-SubCell"/>
</dbReference>